<dbReference type="AlphaFoldDB" id="A0AA39TKK9"/>
<feature type="non-terminal residue" evidence="2">
    <location>
        <position position="1"/>
    </location>
</feature>
<dbReference type="Gene3D" id="1.20.1280.50">
    <property type="match status" value="1"/>
</dbReference>
<protein>
    <recommendedName>
        <fullName evidence="1">F-box domain-containing protein</fullName>
    </recommendedName>
</protein>
<gene>
    <name evidence="2" type="ORF">EDD18DRAFT_1039939</name>
</gene>
<dbReference type="Pfam" id="PF12937">
    <property type="entry name" value="F-box-like"/>
    <property type="match status" value="1"/>
</dbReference>
<comment type="caution">
    <text evidence="2">The sequence shown here is derived from an EMBL/GenBank/DDBJ whole genome shotgun (WGS) entry which is preliminary data.</text>
</comment>
<evidence type="ECO:0000313" key="2">
    <source>
        <dbReference type="EMBL" id="KAK0493016.1"/>
    </source>
</evidence>
<organism evidence="2 3">
    <name type="scientific">Armillaria luteobubalina</name>
    <dbReference type="NCBI Taxonomy" id="153913"/>
    <lineage>
        <taxon>Eukaryota</taxon>
        <taxon>Fungi</taxon>
        <taxon>Dikarya</taxon>
        <taxon>Basidiomycota</taxon>
        <taxon>Agaricomycotina</taxon>
        <taxon>Agaricomycetes</taxon>
        <taxon>Agaricomycetidae</taxon>
        <taxon>Agaricales</taxon>
        <taxon>Marasmiineae</taxon>
        <taxon>Physalacriaceae</taxon>
        <taxon>Armillaria</taxon>
    </lineage>
</organism>
<dbReference type="SUPFAM" id="SSF81383">
    <property type="entry name" value="F-box domain"/>
    <property type="match status" value="1"/>
</dbReference>
<dbReference type="InterPro" id="IPR036047">
    <property type="entry name" value="F-box-like_dom_sf"/>
</dbReference>
<dbReference type="Proteomes" id="UP001175228">
    <property type="component" value="Unassembled WGS sequence"/>
</dbReference>
<accession>A0AA39TKK9</accession>
<dbReference type="InterPro" id="IPR001810">
    <property type="entry name" value="F-box_dom"/>
</dbReference>
<evidence type="ECO:0000259" key="1">
    <source>
        <dbReference type="Pfam" id="PF12937"/>
    </source>
</evidence>
<feature type="domain" description="F-box" evidence="1">
    <location>
        <begin position="35"/>
        <end position="89"/>
    </location>
</feature>
<evidence type="ECO:0000313" key="3">
    <source>
        <dbReference type="Proteomes" id="UP001175228"/>
    </source>
</evidence>
<feature type="non-terminal residue" evidence="2">
    <location>
        <position position="123"/>
    </location>
</feature>
<name>A0AA39TKK9_9AGAR</name>
<dbReference type="EMBL" id="JAUEPU010000027">
    <property type="protein sequence ID" value="KAK0493016.1"/>
    <property type="molecule type" value="Genomic_DNA"/>
</dbReference>
<keyword evidence="3" id="KW-1185">Reference proteome</keyword>
<reference evidence="2" key="1">
    <citation type="submission" date="2023-06" db="EMBL/GenBank/DDBJ databases">
        <authorList>
            <consortium name="Lawrence Berkeley National Laboratory"/>
            <person name="Ahrendt S."/>
            <person name="Sahu N."/>
            <person name="Indic B."/>
            <person name="Wong-Bajracharya J."/>
            <person name="Merenyi Z."/>
            <person name="Ke H.-M."/>
            <person name="Monk M."/>
            <person name="Kocsube S."/>
            <person name="Drula E."/>
            <person name="Lipzen A."/>
            <person name="Balint B."/>
            <person name="Henrissat B."/>
            <person name="Andreopoulos B."/>
            <person name="Martin F.M."/>
            <person name="Harder C.B."/>
            <person name="Rigling D."/>
            <person name="Ford K.L."/>
            <person name="Foster G.D."/>
            <person name="Pangilinan J."/>
            <person name="Papanicolaou A."/>
            <person name="Barry K."/>
            <person name="LaButti K."/>
            <person name="Viragh M."/>
            <person name="Koriabine M."/>
            <person name="Yan M."/>
            <person name="Riley R."/>
            <person name="Champramary S."/>
            <person name="Plett K.L."/>
            <person name="Tsai I.J."/>
            <person name="Slot J."/>
            <person name="Sipos G."/>
            <person name="Plett J."/>
            <person name="Nagy L.G."/>
            <person name="Grigoriev I.V."/>
        </authorList>
    </citation>
    <scope>NUCLEOTIDE SEQUENCE</scope>
    <source>
        <strain evidence="2">HWK02</strain>
    </source>
</reference>
<sequence length="123" mass="13889">TEVARIELTLQQLRIGIDRVQSYALAYGALLAPVRRLPYDILLKIFEDICAVEGFRTIRPPATCLRLGLVCTRWRRVTLVSPSLWSILCVPAALRPRTSAEWDSIAKLLHVQYVRSGSMPLTL</sequence>
<proteinExistence type="predicted"/>